<dbReference type="RefSeq" id="WP_219200812.1">
    <property type="nucleotide sequence ID" value="NZ_JAHWQX010000002.1"/>
</dbReference>
<accession>A0ABS6WLK5</accession>
<organism evidence="2 3">
    <name type="scientific">Pseudohoeflea coraliihabitans</name>
    <dbReference type="NCBI Taxonomy" id="2860393"/>
    <lineage>
        <taxon>Bacteria</taxon>
        <taxon>Pseudomonadati</taxon>
        <taxon>Pseudomonadota</taxon>
        <taxon>Alphaproteobacteria</taxon>
        <taxon>Hyphomicrobiales</taxon>
        <taxon>Rhizobiaceae</taxon>
        <taxon>Pseudohoeflea</taxon>
    </lineage>
</organism>
<proteinExistence type="predicted"/>
<sequence length="113" mass="12121">MIGFFWGILASLTLAVVGLAFKNAYGYAKVSNAITFILGVLFMMFCAGIVGFGYGAAAAFRTRLGDPRIDELLPLPSGTLILAATGIVCGATFILWVIGRLPHFLRDPNKKDH</sequence>
<evidence type="ECO:0000313" key="2">
    <source>
        <dbReference type="EMBL" id="MBW3096844.1"/>
    </source>
</evidence>
<dbReference type="EMBL" id="JAHWQX010000002">
    <property type="protein sequence ID" value="MBW3096844.1"/>
    <property type="molecule type" value="Genomic_DNA"/>
</dbReference>
<comment type="caution">
    <text evidence="2">The sequence shown here is derived from an EMBL/GenBank/DDBJ whole genome shotgun (WGS) entry which is preliminary data.</text>
</comment>
<keyword evidence="3" id="KW-1185">Reference proteome</keyword>
<protein>
    <submittedName>
        <fullName evidence="2">Uncharacterized protein</fullName>
    </submittedName>
</protein>
<name>A0ABS6WLK5_9HYPH</name>
<keyword evidence="1" id="KW-0472">Membrane</keyword>
<dbReference type="Proteomes" id="UP001430804">
    <property type="component" value="Unassembled WGS sequence"/>
</dbReference>
<keyword evidence="1" id="KW-1133">Transmembrane helix</keyword>
<evidence type="ECO:0000256" key="1">
    <source>
        <dbReference type="SAM" id="Phobius"/>
    </source>
</evidence>
<feature type="transmembrane region" description="Helical" evidence="1">
    <location>
        <begin position="72"/>
        <end position="98"/>
    </location>
</feature>
<evidence type="ECO:0000313" key="3">
    <source>
        <dbReference type="Proteomes" id="UP001430804"/>
    </source>
</evidence>
<feature type="transmembrane region" description="Helical" evidence="1">
    <location>
        <begin position="36"/>
        <end position="60"/>
    </location>
</feature>
<keyword evidence="1" id="KW-0812">Transmembrane</keyword>
<reference evidence="2" key="1">
    <citation type="submission" date="2021-07" db="EMBL/GenBank/DDBJ databases">
        <title>Pseudohoeflea marina sp. nov. a polyhydroxyalcanoate-producing bacterium.</title>
        <authorList>
            <person name="Zheng W."/>
            <person name="Yu S."/>
            <person name="Huang Y."/>
        </authorList>
    </citation>
    <scope>NUCLEOTIDE SEQUENCE</scope>
    <source>
        <strain evidence="2">DP4N28-3</strain>
    </source>
</reference>
<gene>
    <name evidence="2" type="ORF">KY465_06090</name>
</gene>